<feature type="chain" id="PRO_5035771834" evidence="1">
    <location>
        <begin position="18"/>
        <end position="236"/>
    </location>
</feature>
<dbReference type="EMBL" id="JABXBU010002227">
    <property type="protein sequence ID" value="KAF8773497.1"/>
    <property type="molecule type" value="Genomic_DNA"/>
</dbReference>
<evidence type="ECO:0000313" key="3">
    <source>
        <dbReference type="Proteomes" id="UP000807504"/>
    </source>
</evidence>
<gene>
    <name evidence="2" type="ORF">HNY73_016156</name>
</gene>
<comment type="caution">
    <text evidence="2">The sequence shown here is derived from an EMBL/GenBank/DDBJ whole genome shotgun (WGS) entry which is preliminary data.</text>
</comment>
<keyword evidence="1" id="KW-0732">Signal</keyword>
<dbReference type="Proteomes" id="UP000807504">
    <property type="component" value="Unassembled WGS sequence"/>
</dbReference>
<keyword evidence="3" id="KW-1185">Reference proteome</keyword>
<sequence>MVLFIFILSCMVTGSLACTDEHCQDFTVTTQLYETKFMPNRSQLEIICPNLIKMFECEKTYLECPGQSIEEVAVSSDTVKSKLAKAILGGLSLIRELCDNDSDLQKDYLESVECARGHITDIGRLCLPETSKPTEDYFNQFYSNEDDFFKKNSHISCVKDAFHTACMVYKLRDTCGTVAEKTALYGLERMKDALKANRCANVENAENLKTKFLEFLNYDEQKKNSIKRVLDFFLRE</sequence>
<dbReference type="AlphaFoldDB" id="A0A8T0EHW4"/>
<feature type="signal peptide" evidence="1">
    <location>
        <begin position="1"/>
        <end position="17"/>
    </location>
</feature>
<evidence type="ECO:0000256" key="1">
    <source>
        <dbReference type="SAM" id="SignalP"/>
    </source>
</evidence>
<proteinExistence type="predicted"/>
<evidence type="ECO:0000313" key="2">
    <source>
        <dbReference type="EMBL" id="KAF8773497.1"/>
    </source>
</evidence>
<protein>
    <submittedName>
        <fullName evidence="2">Uncharacterized protein</fullName>
    </submittedName>
</protein>
<reference evidence="2" key="2">
    <citation type="submission" date="2020-06" db="EMBL/GenBank/DDBJ databases">
        <authorList>
            <person name="Sheffer M."/>
        </authorList>
    </citation>
    <scope>NUCLEOTIDE SEQUENCE</scope>
</reference>
<accession>A0A8T0EHW4</accession>
<name>A0A8T0EHW4_ARGBR</name>
<organism evidence="2 3">
    <name type="scientific">Argiope bruennichi</name>
    <name type="common">Wasp spider</name>
    <name type="synonym">Aranea bruennichi</name>
    <dbReference type="NCBI Taxonomy" id="94029"/>
    <lineage>
        <taxon>Eukaryota</taxon>
        <taxon>Metazoa</taxon>
        <taxon>Ecdysozoa</taxon>
        <taxon>Arthropoda</taxon>
        <taxon>Chelicerata</taxon>
        <taxon>Arachnida</taxon>
        <taxon>Araneae</taxon>
        <taxon>Araneomorphae</taxon>
        <taxon>Entelegynae</taxon>
        <taxon>Araneoidea</taxon>
        <taxon>Araneidae</taxon>
        <taxon>Argiope</taxon>
    </lineage>
</organism>
<reference evidence="2" key="1">
    <citation type="journal article" date="2020" name="bioRxiv">
        <title>Chromosome-level reference genome of the European wasp spider Argiope bruennichi: a resource for studies on range expansion and evolutionary adaptation.</title>
        <authorList>
            <person name="Sheffer M.M."/>
            <person name="Hoppe A."/>
            <person name="Krehenwinkel H."/>
            <person name="Uhl G."/>
            <person name="Kuss A.W."/>
            <person name="Jensen L."/>
            <person name="Jensen C."/>
            <person name="Gillespie R.G."/>
            <person name="Hoff K.J."/>
            <person name="Prost S."/>
        </authorList>
    </citation>
    <scope>NUCLEOTIDE SEQUENCE</scope>
</reference>